<dbReference type="SUPFAM" id="SSF54791">
    <property type="entry name" value="Eukaryotic type KH-domain (KH-domain type I)"/>
    <property type="match status" value="1"/>
</dbReference>
<dbReference type="SMART" id="SM00322">
    <property type="entry name" value="KH"/>
    <property type="match status" value="1"/>
</dbReference>
<feature type="compositionally biased region" description="Basic and acidic residues" evidence="7">
    <location>
        <begin position="115"/>
        <end position="125"/>
    </location>
</feature>
<dbReference type="Gene3D" id="6.10.140.1790">
    <property type="match status" value="1"/>
</dbReference>
<keyword evidence="1 6" id="KW-0479">Metal-binding</keyword>
<dbReference type="InterPro" id="IPR036612">
    <property type="entry name" value="KH_dom_type_1_sf"/>
</dbReference>
<evidence type="ECO:0000256" key="1">
    <source>
        <dbReference type="ARBA" id="ARBA00022723"/>
    </source>
</evidence>
<dbReference type="InterPro" id="IPR004087">
    <property type="entry name" value="KH_dom"/>
</dbReference>
<accession>A0ABM1C2G4</accession>
<dbReference type="InterPro" id="IPR047086">
    <property type="entry name" value="SF1-HH_sf"/>
</dbReference>
<dbReference type="RefSeq" id="XP_013793046.1">
    <property type="nucleotide sequence ID" value="XM_013937592.2"/>
</dbReference>
<proteinExistence type="inferred from homology"/>
<evidence type="ECO:0000256" key="6">
    <source>
        <dbReference type="RuleBase" id="RU367126"/>
    </source>
</evidence>
<evidence type="ECO:0000256" key="3">
    <source>
        <dbReference type="ARBA" id="ARBA00022833"/>
    </source>
</evidence>
<evidence type="ECO:0000313" key="10">
    <source>
        <dbReference type="RefSeq" id="XP_013793046.1"/>
    </source>
</evidence>
<dbReference type="InterPro" id="IPR032570">
    <property type="entry name" value="SF1-HH"/>
</dbReference>
<feature type="domain" description="K Homology" evidence="8">
    <location>
        <begin position="66"/>
        <end position="153"/>
    </location>
</feature>
<keyword evidence="6" id="KW-0508">mRNA splicing</keyword>
<dbReference type="Proteomes" id="UP000694941">
    <property type="component" value="Unplaced"/>
</dbReference>
<keyword evidence="9" id="KW-1185">Reference proteome</keyword>
<dbReference type="PANTHER" id="PTHR11208:SF45">
    <property type="entry name" value="SPLICING FACTOR 1"/>
    <property type="match status" value="1"/>
</dbReference>
<dbReference type="Gene3D" id="3.30.1370.10">
    <property type="entry name" value="K Homology domain, type 1"/>
    <property type="match status" value="1"/>
</dbReference>
<dbReference type="Pfam" id="PF22675">
    <property type="entry name" value="KH-I_KHDC4-BBP"/>
    <property type="match status" value="1"/>
</dbReference>
<evidence type="ECO:0000256" key="5">
    <source>
        <dbReference type="PROSITE-ProRule" id="PRU00117"/>
    </source>
</evidence>
<keyword evidence="6" id="KW-0539">Nucleus</keyword>
<comment type="function">
    <text evidence="6">Necessary for the splicing of pre-mRNA. Has a role in the recognition of the branch site (5'-UACUAAC-3'), the pyrimidine tract and the 3'-splice site at the 3'-end of introns.</text>
</comment>
<dbReference type="PANTHER" id="PTHR11208">
    <property type="entry name" value="RNA-BINDING PROTEIN RELATED"/>
    <property type="match status" value="1"/>
</dbReference>
<feature type="region of interest" description="Disordered" evidence="7">
    <location>
        <begin position="115"/>
        <end position="136"/>
    </location>
</feature>
<keyword evidence="2 6" id="KW-0863">Zinc-finger</keyword>
<dbReference type="CDD" id="cd22382">
    <property type="entry name" value="KH-I_SF1"/>
    <property type="match status" value="1"/>
</dbReference>
<organism evidence="9 10">
    <name type="scientific">Limulus polyphemus</name>
    <name type="common">Atlantic horseshoe crab</name>
    <dbReference type="NCBI Taxonomy" id="6850"/>
    <lineage>
        <taxon>Eukaryota</taxon>
        <taxon>Metazoa</taxon>
        <taxon>Ecdysozoa</taxon>
        <taxon>Arthropoda</taxon>
        <taxon>Chelicerata</taxon>
        <taxon>Merostomata</taxon>
        <taxon>Xiphosura</taxon>
        <taxon>Limulidae</taxon>
        <taxon>Limulus</taxon>
    </lineage>
</organism>
<evidence type="ECO:0000256" key="7">
    <source>
        <dbReference type="SAM" id="MobiDB-lite"/>
    </source>
</evidence>
<evidence type="ECO:0000313" key="9">
    <source>
        <dbReference type="Proteomes" id="UP000694941"/>
    </source>
</evidence>
<dbReference type="InterPro" id="IPR045071">
    <property type="entry name" value="BBP-like"/>
</dbReference>
<dbReference type="PROSITE" id="PS50084">
    <property type="entry name" value="KH_TYPE_1"/>
    <property type="match status" value="1"/>
</dbReference>
<keyword evidence="6" id="KW-0507">mRNA processing</keyword>
<sequence>MSLSFRLYVSRSPSPEPIYNSEGKRLNTREYRARKKLEDERHSLIQEMFSINTDYKPPADYKPPVVRVSEKVMIPQDEHPDINFVGLLIGPRGNTLKSMEKETGAKIIIRGKGSVKEGKVGRKDGQPLPGEDEPLHAFVTANNPESVKKAVDK</sequence>
<protein>
    <recommendedName>
        <fullName evidence="6">Branchpoint-bridging protein</fullName>
    </recommendedName>
</protein>
<keyword evidence="4 5" id="KW-0694">RNA-binding</keyword>
<evidence type="ECO:0000259" key="8">
    <source>
        <dbReference type="SMART" id="SM00322"/>
    </source>
</evidence>
<dbReference type="GeneID" id="106476978"/>
<dbReference type="InterPro" id="IPR055256">
    <property type="entry name" value="KH_1_KHDC4/BBP-like"/>
</dbReference>
<comment type="similarity">
    <text evidence="6">Belongs to the BBP/SF1 family.</text>
</comment>
<dbReference type="Pfam" id="PF16275">
    <property type="entry name" value="SF1-HH"/>
    <property type="match status" value="1"/>
</dbReference>
<evidence type="ECO:0000256" key="4">
    <source>
        <dbReference type="ARBA" id="ARBA00022884"/>
    </source>
</evidence>
<comment type="subcellular location">
    <subcellularLocation>
        <location evidence="6">Nucleus</location>
    </subcellularLocation>
</comment>
<keyword evidence="3 6" id="KW-0862">Zinc</keyword>
<evidence type="ECO:0000256" key="2">
    <source>
        <dbReference type="ARBA" id="ARBA00022771"/>
    </source>
</evidence>
<keyword evidence="6" id="KW-0747">Spliceosome</keyword>
<reference evidence="10" key="1">
    <citation type="submission" date="2025-08" db="UniProtKB">
        <authorList>
            <consortium name="RefSeq"/>
        </authorList>
    </citation>
    <scope>IDENTIFICATION</scope>
    <source>
        <tissue evidence="10">Muscle</tissue>
    </source>
</reference>
<gene>
    <name evidence="10" type="primary">LOC106476978</name>
</gene>
<feature type="non-terminal residue" evidence="10">
    <location>
        <position position="153"/>
    </location>
</feature>
<name>A0ABM1C2G4_LIMPO</name>